<evidence type="ECO:0000256" key="2">
    <source>
        <dbReference type="ARBA" id="ARBA00022737"/>
    </source>
</evidence>
<dbReference type="InterPro" id="IPR036236">
    <property type="entry name" value="Znf_C2H2_sf"/>
</dbReference>
<dbReference type="PROSITE" id="PS50157">
    <property type="entry name" value="ZINC_FINGER_C2H2_2"/>
    <property type="match status" value="2"/>
</dbReference>
<dbReference type="SUPFAM" id="SSF57667">
    <property type="entry name" value="beta-beta-alpha zinc fingers"/>
    <property type="match status" value="1"/>
</dbReference>
<dbReference type="FunFam" id="3.30.160.60:FF:000100">
    <property type="entry name" value="Zinc finger 45-like"/>
    <property type="match status" value="1"/>
</dbReference>
<feature type="domain" description="C2H2-type" evidence="6">
    <location>
        <begin position="6"/>
        <end position="28"/>
    </location>
</feature>
<name>A0A087TQC9_STEMI</name>
<keyword evidence="2" id="KW-0677">Repeat</keyword>
<dbReference type="AlphaFoldDB" id="A0A087TQC9"/>
<keyword evidence="4" id="KW-0862">Zinc</keyword>
<dbReference type="PROSITE" id="PS00028">
    <property type="entry name" value="ZINC_FINGER_C2H2_1"/>
    <property type="match status" value="2"/>
</dbReference>
<accession>A0A087TQC9</accession>
<keyword evidence="8" id="KW-1185">Reference proteome</keyword>
<feature type="domain" description="C2H2-type" evidence="6">
    <location>
        <begin position="32"/>
        <end position="60"/>
    </location>
</feature>
<dbReference type="InterPro" id="IPR013087">
    <property type="entry name" value="Znf_C2H2_type"/>
</dbReference>
<dbReference type="OrthoDB" id="10004641at2759"/>
<keyword evidence="1" id="KW-0479">Metal-binding</keyword>
<evidence type="ECO:0000313" key="7">
    <source>
        <dbReference type="EMBL" id="KFM67318.1"/>
    </source>
</evidence>
<sequence>MHEVAFKCSTCQMSFNRLNNLRRHELSHLRSFTCQECSQTFTRNSDLLHHIRVEHSVTRTQEKRHNT</sequence>
<evidence type="ECO:0000256" key="3">
    <source>
        <dbReference type="ARBA" id="ARBA00022771"/>
    </source>
</evidence>
<evidence type="ECO:0000256" key="5">
    <source>
        <dbReference type="PROSITE-ProRule" id="PRU00042"/>
    </source>
</evidence>
<dbReference type="Gene3D" id="3.30.160.60">
    <property type="entry name" value="Classic Zinc Finger"/>
    <property type="match status" value="2"/>
</dbReference>
<organism evidence="7 8">
    <name type="scientific">Stegodyphus mimosarum</name>
    <name type="common">African social velvet spider</name>
    <dbReference type="NCBI Taxonomy" id="407821"/>
    <lineage>
        <taxon>Eukaryota</taxon>
        <taxon>Metazoa</taxon>
        <taxon>Ecdysozoa</taxon>
        <taxon>Arthropoda</taxon>
        <taxon>Chelicerata</taxon>
        <taxon>Arachnida</taxon>
        <taxon>Araneae</taxon>
        <taxon>Araneomorphae</taxon>
        <taxon>Entelegynae</taxon>
        <taxon>Eresoidea</taxon>
        <taxon>Eresidae</taxon>
        <taxon>Stegodyphus</taxon>
    </lineage>
</organism>
<feature type="non-terminal residue" evidence="7">
    <location>
        <position position="67"/>
    </location>
</feature>
<dbReference type="Pfam" id="PF00096">
    <property type="entry name" value="zf-C2H2"/>
    <property type="match status" value="2"/>
</dbReference>
<evidence type="ECO:0000313" key="8">
    <source>
        <dbReference type="Proteomes" id="UP000054359"/>
    </source>
</evidence>
<proteinExistence type="predicted"/>
<dbReference type="STRING" id="407821.A0A087TQC9"/>
<evidence type="ECO:0000256" key="1">
    <source>
        <dbReference type="ARBA" id="ARBA00022723"/>
    </source>
</evidence>
<evidence type="ECO:0000259" key="6">
    <source>
        <dbReference type="PROSITE" id="PS50157"/>
    </source>
</evidence>
<dbReference type="GO" id="GO:0008270">
    <property type="term" value="F:zinc ion binding"/>
    <property type="evidence" value="ECO:0007669"/>
    <property type="project" value="UniProtKB-KW"/>
</dbReference>
<dbReference type="SMART" id="SM00355">
    <property type="entry name" value="ZnF_C2H2"/>
    <property type="match status" value="2"/>
</dbReference>
<protein>
    <submittedName>
        <fullName evidence="7">PR domain zinc finger protein 16</fullName>
    </submittedName>
</protein>
<dbReference type="EMBL" id="KK116286">
    <property type="protein sequence ID" value="KFM67318.1"/>
    <property type="molecule type" value="Genomic_DNA"/>
</dbReference>
<evidence type="ECO:0000256" key="4">
    <source>
        <dbReference type="ARBA" id="ARBA00022833"/>
    </source>
</evidence>
<keyword evidence="3 5" id="KW-0863">Zinc-finger</keyword>
<dbReference type="Proteomes" id="UP000054359">
    <property type="component" value="Unassembled WGS sequence"/>
</dbReference>
<reference evidence="7 8" key="1">
    <citation type="submission" date="2013-11" db="EMBL/GenBank/DDBJ databases">
        <title>Genome sequencing of Stegodyphus mimosarum.</title>
        <authorList>
            <person name="Bechsgaard J."/>
        </authorList>
    </citation>
    <scope>NUCLEOTIDE SEQUENCE [LARGE SCALE GENOMIC DNA]</scope>
</reference>
<gene>
    <name evidence="7" type="ORF">X975_04925</name>
</gene>